<evidence type="ECO:0000313" key="1">
    <source>
        <dbReference type="EMBL" id="SDK40164.1"/>
    </source>
</evidence>
<dbReference type="EMBL" id="LT629693">
    <property type="protein sequence ID" value="SDK40164.1"/>
    <property type="molecule type" value="Genomic_DNA"/>
</dbReference>
<protein>
    <recommendedName>
        <fullName evidence="3">DUF3606 domain-containing protein</fullName>
    </recommendedName>
</protein>
<name>A0ABY0QH42_9BRAD</name>
<organism evidence="1 2">
    <name type="scientific">Bradyrhizobium ottawaense</name>
    <dbReference type="NCBI Taxonomy" id="931866"/>
    <lineage>
        <taxon>Bacteria</taxon>
        <taxon>Pseudomonadati</taxon>
        <taxon>Pseudomonadota</taxon>
        <taxon>Alphaproteobacteria</taxon>
        <taxon>Hyphomicrobiales</taxon>
        <taxon>Nitrobacteraceae</taxon>
        <taxon>Bradyrhizobium</taxon>
    </lineage>
</organism>
<keyword evidence="2" id="KW-1185">Reference proteome</keyword>
<evidence type="ECO:0000313" key="2">
    <source>
        <dbReference type="Proteomes" id="UP000198803"/>
    </source>
</evidence>
<proteinExistence type="predicted"/>
<dbReference type="RefSeq" id="WP_091977100.1">
    <property type="nucleotide sequence ID" value="NZ_LT629693.1"/>
</dbReference>
<gene>
    <name evidence="1" type="ORF">SAMN05444163_8027</name>
</gene>
<dbReference type="Proteomes" id="UP000198803">
    <property type="component" value="Chromosome I"/>
</dbReference>
<reference evidence="1 2" key="1">
    <citation type="submission" date="2016-10" db="EMBL/GenBank/DDBJ databases">
        <authorList>
            <person name="Varghese N."/>
            <person name="Submissions S."/>
        </authorList>
    </citation>
    <scope>NUCLEOTIDE SEQUENCE [LARGE SCALE GENOMIC DNA]</scope>
    <source>
        <strain evidence="1 2">GAS524</strain>
    </source>
</reference>
<sequence>MAKNSKSTADQAVDADVRYEVKLSGRHEHLGFWYLPSHEHVVDHDTLQALDAAGVVADVKQLS</sequence>
<accession>A0ABY0QH42</accession>
<evidence type="ECO:0008006" key="3">
    <source>
        <dbReference type="Google" id="ProtNLM"/>
    </source>
</evidence>